<dbReference type="STRING" id="945553.A0A0D2NHZ2"/>
<comment type="subcellular location">
    <subcellularLocation>
        <location evidence="1">Nucleus</location>
    </subcellularLocation>
</comment>
<dbReference type="GO" id="GO:0072686">
    <property type="term" value="C:mitotic spindle"/>
    <property type="evidence" value="ECO:0007669"/>
    <property type="project" value="TreeGrafter"/>
</dbReference>
<protein>
    <recommendedName>
        <fullName evidence="3">Spindle assembly checkpoint component MAD1</fullName>
    </recommendedName>
</protein>
<feature type="non-terminal residue" evidence="10">
    <location>
        <position position="1"/>
    </location>
</feature>
<keyword evidence="4" id="KW-0132">Cell division</keyword>
<evidence type="ECO:0000256" key="6">
    <source>
        <dbReference type="ARBA" id="ARBA00023242"/>
    </source>
</evidence>
<dbReference type="EMBL" id="KN817625">
    <property type="protein sequence ID" value="KJA16221.1"/>
    <property type="molecule type" value="Genomic_DNA"/>
</dbReference>
<feature type="coiled-coil region" evidence="8">
    <location>
        <begin position="469"/>
        <end position="535"/>
    </location>
</feature>
<gene>
    <name evidence="10" type="ORF">HYPSUDRAFT_148001</name>
</gene>
<dbReference type="AlphaFoldDB" id="A0A0D2NHZ2"/>
<comment type="similarity">
    <text evidence="2">Belongs to the MAD1 family.</text>
</comment>
<reference evidence="11" key="1">
    <citation type="submission" date="2014-04" db="EMBL/GenBank/DDBJ databases">
        <title>Evolutionary Origins and Diversification of the Mycorrhizal Mutualists.</title>
        <authorList>
            <consortium name="DOE Joint Genome Institute"/>
            <consortium name="Mycorrhizal Genomics Consortium"/>
            <person name="Kohler A."/>
            <person name="Kuo A."/>
            <person name="Nagy L.G."/>
            <person name="Floudas D."/>
            <person name="Copeland A."/>
            <person name="Barry K.W."/>
            <person name="Cichocki N."/>
            <person name="Veneault-Fourrey C."/>
            <person name="LaButti K."/>
            <person name="Lindquist E.A."/>
            <person name="Lipzen A."/>
            <person name="Lundell T."/>
            <person name="Morin E."/>
            <person name="Murat C."/>
            <person name="Riley R."/>
            <person name="Ohm R."/>
            <person name="Sun H."/>
            <person name="Tunlid A."/>
            <person name="Henrissat B."/>
            <person name="Grigoriev I.V."/>
            <person name="Hibbett D.S."/>
            <person name="Martin F."/>
        </authorList>
    </citation>
    <scope>NUCLEOTIDE SEQUENCE [LARGE SCALE GENOMIC DNA]</scope>
    <source>
        <strain evidence="11">FD-334 SS-4</strain>
    </source>
</reference>
<sequence>VSHASLERQLLAAQTAKLELETKLREKELLVERLEKDRRWFSDREKEEREEKERERELHDEAKRKSDAENRSLRISNSALQEELADLKDEHDALSRRTTQKIASQQAQLTTYSHHKSVLEEELDQCKQRLQAQDATLHDLQAQCDELALGRETNERQAAEEESMAVVREELHRQADYLRTLESTNGKLTSEVNILRERNTSVEVLREEKRGLERKVQMLDDLRTKVVQLEAEVAAGRREREEWAEKAADTKPSNTPISVTQALSDLRLVHARLAEEHGATVALLKQREAQIVGLEQRETQSRQTVASLEQNLKLAAEKVARHETRASLAEHEVTFLQALVASYNAEEVQIDDIHIDAAKVERIRQLETVLLEYKEANTRLMQEVDALGGVDFGDRSELSAEVEKERLEKLALRKAEAKQNIDKIDELEQTLFELRGEIAGGRHVPPGVRILSMQDNPEQQWFDLRQAAMDRLKGENEALMNRLKELEESGARVDTMDSREDLVPRESWELVNRERQELEETVKQKEKRLLRLQQVFTSKSAEFREAIASILGLKLAFYPNGQVRVTSIYDLDASFVFQPTSRSEGARMQLVAQGEGGPQDLPSLMEYWIEKEQCTAGFLASVTLECYDKSKR</sequence>
<dbReference type="OMA" id="YKLDFMP"/>
<dbReference type="Gene3D" id="3.30.457.60">
    <property type="match status" value="1"/>
</dbReference>
<evidence type="ECO:0000256" key="5">
    <source>
        <dbReference type="ARBA" id="ARBA00022776"/>
    </source>
</evidence>
<organism evidence="10 11">
    <name type="scientific">Hypholoma sublateritium (strain FD-334 SS-4)</name>
    <dbReference type="NCBI Taxonomy" id="945553"/>
    <lineage>
        <taxon>Eukaryota</taxon>
        <taxon>Fungi</taxon>
        <taxon>Dikarya</taxon>
        <taxon>Basidiomycota</taxon>
        <taxon>Agaricomycotina</taxon>
        <taxon>Agaricomycetes</taxon>
        <taxon>Agaricomycetidae</taxon>
        <taxon>Agaricales</taxon>
        <taxon>Agaricineae</taxon>
        <taxon>Strophariaceae</taxon>
        <taxon>Hypholoma</taxon>
    </lineage>
</organism>
<accession>A0A0D2NHZ2</accession>
<evidence type="ECO:0000256" key="3">
    <source>
        <dbReference type="ARBA" id="ARBA00022019"/>
    </source>
</evidence>
<feature type="coiled-coil region" evidence="8">
    <location>
        <begin position="363"/>
        <end position="437"/>
    </location>
</feature>
<feature type="compositionally biased region" description="Basic and acidic residues" evidence="9">
    <location>
        <begin position="42"/>
        <end position="72"/>
    </location>
</feature>
<dbReference type="InterPro" id="IPR008672">
    <property type="entry name" value="Mad1"/>
</dbReference>
<evidence type="ECO:0000256" key="1">
    <source>
        <dbReference type="ARBA" id="ARBA00004123"/>
    </source>
</evidence>
<dbReference type="PANTHER" id="PTHR23168:SF0">
    <property type="entry name" value="MITOTIC SPINDLE ASSEMBLY CHECKPOINT PROTEIN MAD1"/>
    <property type="match status" value="1"/>
</dbReference>
<evidence type="ECO:0000256" key="4">
    <source>
        <dbReference type="ARBA" id="ARBA00022618"/>
    </source>
</evidence>
<evidence type="ECO:0000256" key="9">
    <source>
        <dbReference type="SAM" id="MobiDB-lite"/>
    </source>
</evidence>
<dbReference type="GO" id="GO:0007094">
    <property type="term" value="P:mitotic spindle assembly checkpoint signaling"/>
    <property type="evidence" value="ECO:0007669"/>
    <property type="project" value="InterPro"/>
</dbReference>
<dbReference type="GO" id="GO:0051315">
    <property type="term" value="P:attachment of mitotic spindle microtubules to kinetochore"/>
    <property type="evidence" value="ECO:0007669"/>
    <property type="project" value="TreeGrafter"/>
</dbReference>
<keyword evidence="5" id="KW-0498">Mitosis</keyword>
<feature type="region of interest" description="Disordered" evidence="9">
    <location>
        <begin position="42"/>
        <end position="77"/>
    </location>
</feature>
<dbReference type="GO" id="GO:0051301">
    <property type="term" value="P:cell division"/>
    <property type="evidence" value="ECO:0007669"/>
    <property type="project" value="UniProtKB-KW"/>
</dbReference>
<dbReference type="PANTHER" id="PTHR23168">
    <property type="entry name" value="MITOTIC SPINDLE ASSEMBLY CHECKPOINT PROTEIN MAD1 MITOTIC ARREST DEFICIENT-LIKE PROTEIN 1"/>
    <property type="match status" value="1"/>
</dbReference>
<dbReference type="Proteomes" id="UP000054270">
    <property type="component" value="Unassembled WGS sequence"/>
</dbReference>
<dbReference type="GO" id="GO:0000776">
    <property type="term" value="C:kinetochore"/>
    <property type="evidence" value="ECO:0007669"/>
    <property type="project" value="TreeGrafter"/>
</dbReference>
<dbReference type="Pfam" id="PF05557">
    <property type="entry name" value="MAD"/>
    <property type="match status" value="1"/>
</dbReference>
<evidence type="ECO:0000256" key="2">
    <source>
        <dbReference type="ARBA" id="ARBA00008029"/>
    </source>
</evidence>
<evidence type="ECO:0000313" key="10">
    <source>
        <dbReference type="EMBL" id="KJA16221.1"/>
    </source>
</evidence>
<feature type="coiled-coil region" evidence="8">
    <location>
        <begin position="178"/>
        <end position="246"/>
    </location>
</feature>
<proteinExistence type="inferred from homology"/>
<name>A0A0D2NHZ2_HYPSF</name>
<evidence type="ECO:0000313" key="11">
    <source>
        <dbReference type="Proteomes" id="UP000054270"/>
    </source>
</evidence>
<keyword evidence="11" id="KW-1185">Reference proteome</keyword>
<dbReference type="OrthoDB" id="331602at2759"/>
<dbReference type="Gene3D" id="6.10.250.90">
    <property type="match status" value="1"/>
</dbReference>
<evidence type="ECO:0000256" key="8">
    <source>
        <dbReference type="SAM" id="Coils"/>
    </source>
</evidence>
<keyword evidence="7" id="KW-0131">Cell cycle</keyword>
<dbReference type="SUPFAM" id="SSF75704">
    <property type="entry name" value="Mitotic arrest deficient-like 1, Mad1"/>
    <property type="match status" value="1"/>
</dbReference>
<dbReference type="Gene3D" id="1.20.5.170">
    <property type="match status" value="1"/>
</dbReference>
<keyword evidence="6" id="KW-0539">Nucleus</keyword>
<keyword evidence="8" id="KW-0175">Coiled coil</keyword>
<evidence type="ECO:0000256" key="7">
    <source>
        <dbReference type="ARBA" id="ARBA00023306"/>
    </source>
</evidence>
<dbReference type="GO" id="GO:0005635">
    <property type="term" value="C:nuclear envelope"/>
    <property type="evidence" value="ECO:0007669"/>
    <property type="project" value="TreeGrafter"/>
</dbReference>